<comment type="caution">
    <text evidence="7">The sequence shown here is derived from an EMBL/GenBank/DDBJ whole genome shotgun (WGS) entry which is preliminary data.</text>
</comment>
<dbReference type="GO" id="GO:0005634">
    <property type="term" value="C:nucleus"/>
    <property type="evidence" value="ECO:0007669"/>
    <property type="project" value="UniProtKB-SubCell"/>
</dbReference>
<dbReference type="InterPro" id="IPR021858">
    <property type="entry name" value="Fun_TF"/>
</dbReference>
<dbReference type="Pfam" id="PF11951">
    <property type="entry name" value="Fungal_trans_2"/>
    <property type="match status" value="1"/>
</dbReference>
<evidence type="ECO:0000313" key="7">
    <source>
        <dbReference type="EMBL" id="PKY02298.1"/>
    </source>
</evidence>
<dbReference type="VEuPathDB" id="FungiDB:P168DRAFT_306455"/>
<dbReference type="Pfam" id="PF00172">
    <property type="entry name" value="Zn_clus"/>
    <property type="match status" value="1"/>
</dbReference>
<keyword evidence="3" id="KW-0238">DNA-binding</keyword>
<evidence type="ECO:0000256" key="3">
    <source>
        <dbReference type="ARBA" id="ARBA00023125"/>
    </source>
</evidence>
<dbReference type="GO" id="GO:0000981">
    <property type="term" value="F:DNA-binding transcription factor activity, RNA polymerase II-specific"/>
    <property type="evidence" value="ECO:0007669"/>
    <property type="project" value="InterPro"/>
</dbReference>
<evidence type="ECO:0000256" key="1">
    <source>
        <dbReference type="ARBA" id="ARBA00004123"/>
    </source>
</evidence>
<reference evidence="7" key="1">
    <citation type="submission" date="2016-12" db="EMBL/GenBank/DDBJ databases">
        <title>The genomes of Aspergillus section Nigri reveals drivers in fungal speciation.</title>
        <authorList>
            <consortium name="DOE Joint Genome Institute"/>
            <person name="Vesth T.C."/>
            <person name="Nybo J."/>
            <person name="Theobald S."/>
            <person name="Brandl J."/>
            <person name="Frisvad J.C."/>
            <person name="Nielsen K.F."/>
            <person name="Lyhne E.K."/>
            <person name="Kogle M.E."/>
            <person name="Kuo A."/>
            <person name="Riley R."/>
            <person name="Clum A."/>
            <person name="Nolan M."/>
            <person name="Lipzen A."/>
            <person name="Salamov A."/>
            <person name="Henrissat B."/>
            <person name="Wiebenga A."/>
            <person name="De vries R.P."/>
            <person name="Grigoriev I.V."/>
            <person name="Mortensen U.H."/>
            <person name="Andersen M.R."/>
            <person name="Baker S.E."/>
        </authorList>
    </citation>
    <scope>NUCLEOTIDE SEQUENCE</scope>
    <source>
        <strain evidence="7">IBT 28561</strain>
    </source>
</reference>
<dbReference type="InterPro" id="IPR036864">
    <property type="entry name" value="Zn2-C6_fun-type_DNA-bd_sf"/>
</dbReference>
<sequence length="478" mass="54419">MLRTKTGCLVCRRRRKKCDESKPRCERCIKSGRQCHWPSAEQHLDKRHRFRPHGSAHDPSWAGRYVYGDTAPCELPYTSPSHQQLIIARVFESDSEPRLLAHFVERLCPLLFLSTGHPAFQGDCISYGKELSVRFEAARTGVLACSALHLYSLTLDRRLKAVALNYYSATVSSVYRAFQSINTAACPNDFFTSCDGRYDALMLSIVSLYLYGHLTGESDYSQDIAQHVVGAMHLLRSRLALKGINRPFDWVIAESIFYQLFMLSVRYASDWTLRVDEEIWNEAFQCSIFPDSPPIANRPILGIPVSLCRFIARIARLCHGPLPHYIPEFVSLLQHEMRDWESWLLPLAFSDNSVSYNAVPIEPNPVDDTTVMYVLAASILLERFSTLPDGLSLETSFLSNFGSSRRREHALGLVRRLILDVRWTKNYLAAWPTMIIGTLVETEEDASLMKQDSDQRQIIAARGEGIFLNPRTLHPWQG</sequence>
<evidence type="ECO:0000313" key="8">
    <source>
        <dbReference type="Proteomes" id="UP000234254"/>
    </source>
</evidence>
<keyword evidence="2" id="KW-0805">Transcription regulation</keyword>
<dbReference type="CDD" id="cd00067">
    <property type="entry name" value="GAL4"/>
    <property type="match status" value="1"/>
</dbReference>
<evidence type="ECO:0000259" key="6">
    <source>
        <dbReference type="PROSITE" id="PS50048"/>
    </source>
</evidence>
<keyword evidence="5" id="KW-0539">Nucleus</keyword>
<dbReference type="GeneID" id="36546556"/>
<dbReference type="PROSITE" id="PS50048">
    <property type="entry name" value="ZN2_CY6_FUNGAL_2"/>
    <property type="match status" value="1"/>
</dbReference>
<keyword evidence="8" id="KW-1185">Reference proteome</keyword>
<dbReference type="GO" id="GO:0008270">
    <property type="term" value="F:zinc ion binding"/>
    <property type="evidence" value="ECO:0007669"/>
    <property type="project" value="InterPro"/>
</dbReference>
<dbReference type="RefSeq" id="XP_024690892.1">
    <property type="nucleotide sequence ID" value="XM_024839032.1"/>
</dbReference>
<dbReference type="EMBL" id="MSFM01000010">
    <property type="protein sequence ID" value="PKY02298.1"/>
    <property type="molecule type" value="Genomic_DNA"/>
</dbReference>
<evidence type="ECO:0000256" key="2">
    <source>
        <dbReference type="ARBA" id="ARBA00023015"/>
    </source>
</evidence>
<dbReference type="AlphaFoldDB" id="A0A2I1CXF6"/>
<dbReference type="PANTHER" id="PTHR37534">
    <property type="entry name" value="TRANSCRIPTIONAL ACTIVATOR PROTEIN UGA3"/>
    <property type="match status" value="1"/>
</dbReference>
<dbReference type="SMART" id="SM00066">
    <property type="entry name" value="GAL4"/>
    <property type="match status" value="1"/>
</dbReference>
<dbReference type="SUPFAM" id="SSF57701">
    <property type="entry name" value="Zn2/Cys6 DNA-binding domain"/>
    <property type="match status" value="1"/>
</dbReference>
<dbReference type="PROSITE" id="PS00463">
    <property type="entry name" value="ZN2_CY6_FUNGAL_1"/>
    <property type="match status" value="1"/>
</dbReference>
<evidence type="ECO:0000256" key="5">
    <source>
        <dbReference type="ARBA" id="ARBA00023242"/>
    </source>
</evidence>
<protein>
    <recommendedName>
        <fullName evidence="6">Zn(2)-C6 fungal-type domain-containing protein</fullName>
    </recommendedName>
</protein>
<dbReference type="Gene3D" id="4.10.240.10">
    <property type="entry name" value="Zn(2)-C6 fungal-type DNA-binding domain"/>
    <property type="match status" value="1"/>
</dbReference>
<dbReference type="OrthoDB" id="1919336at2759"/>
<dbReference type="GO" id="GO:0003677">
    <property type="term" value="F:DNA binding"/>
    <property type="evidence" value="ECO:0007669"/>
    <property type="project" value="UniProtKB-KW"/>
</dbReference>
<proteinExistence type="predicted"/>
<comment type="subcellular location">
    <subcellularLocation>
        <location evidence="1">Nucleus</location>
    </subcellularLocation>
</comment>
<dbReference type="PANTHER" id="PTHR37534:SF46">
    <property type="entry name" value="ZN(II)2CYS6 TRANSCRIPTION FACTOR (EUROFUNG)"/>
    <property type="match status" value="1"/>
</dbReference>
<dbReference type="InterPro" id="IPR001138">
    <property type="entry name" value="Zn2Cys6_DnaBD"/>
</dbReference>
<gene>
    <name evidence="7" type="ORF">P168DRAFT_306455</name>
</gene>
<feature type="domain" description="Zn(2)-C6 fungal-type" evidence="6">
    <location>
        <begin position="7"/>
        <end position="37"/>
    </location>
</feature>
<keyword evidence="4" id="KW-0804">Transcription</keyword>
<name>A0A2I1CXF6_ASPC2</name>
<dbReference type="GO" id="GO:0009893">
    <property type="term" value="P:positive regulation of metabolic process"/>
    <property type="evidence" value="ECO:0007669"/>
    <property type="project" value="UniProtKB-ARBA"/>
</dbReference>
<dbReference type="Proteomes" id="UP000234254">
    <property type="component" value="Unassembled WGS sequence"/>
</dbReference>
<evidence type="ECO:0000256" key="4">
    <source>
        <dbReference type="ARBA" id="ARBA00023163"/>
    </source>
</evidence>
<organism evidence="7 8">
    <name type="scientific">Aspergillus campestris (strain IBT 28561)</name>
    <dbReference type="NCBI Taxonomy" id="1392248"/>
    <lineage>
        <taxon>Eukaryota</taxon>
        <taxon>Fungi</taxon>
        <taxon>Dikarya</taxon>
        <taxon>Ascomycota</taxon>
        <taxon>Pezizomycotina</taxon>
        <taxon>Eurotiomycetes</taxon>
        <taxon>Eurotiomycetidae</taxon>
        <taxon>Eurotiales</taxon>
        <taxon>Aspergillaceae</taxon>
        <taxon>Aspergillus</taxon>
        <taxon>Aspergillus subgen. Circumdati</taxon>
    </lineage>
</organism>
<accession>A0A2I1CXF6</accession>